<dbReference type="Proteomes" id="UP000827721">
    <property type="component" value="Unassembled WGS sequence"/>
</dbReference>
<dbReference type="Pfam" id="PF20431">
    <property type="entry name" value="E_motif"/>
    <property type="match status" value="1"/>
</dbReference>
<dbReference type="InterPro" id="IPR046848">
    <property type="entry name" value="E_motif"/>
</dbReference>
<dbReference type="PANTHER" id="PTHR47926:SF482">
    <property type="entry name" value="PENTATRICOPEPTIDE REPEAT-CONTAINING PROTEIN CHLOROPLASTIC"/>
    <property type="match status" value="1"/>
</dbReference>
<proteinExistence type="predicted"/>
<evidence type="ECO:0000313" key="1">
    <source>
        <dbReference type="EMBL" id="KAH7572905.1"/>
    </source>
</evidence>
<name>A0ABQ8I8E5_9ROSI</name>
<keyword evidence="2" id="KW-1185">Reference proteome</keyword>
<accession>A0ABQ8I8E5</accession>
<protein>
    <submittedName>
        <fullName evidence="1">Uncharacterized protein</fullName>
    </submittedName>
</protein>
<dbReference type="PANTHER" id="PTHR47926">
    <property type="entry name" value="PENTATRICOPEPTIDE REPEAT-CONTAINING PROTEIN"/>
    <property type="match status" value="1"/>
</dbReference>
<dbReference type="EMBL" id="JAFEMO010000003">
    <property type="protein sequence ID" value="KAH7572905.1"/>
    <property type="molecule type" value="Genomic_DNA"/>
</dbReference>
<sequence>MRIELGPRVPGSLLGSCRFQCNVELAERASKRLFKLKPTKAGNYILLADVYAKANMWDEFNQQFEELHALLLKLSNDRKEKGYVPQTKVVLYDLDEKEKE</sequence>
<gene>
    <name evidence="1" type="ORF">JRO89_XS03G0031600</name>
</gene>
<dbReference type="InterPro" id="IPR046960">
    <property type="entry name" value="PPR_At4g14850-like_plant"/>
</dbReference>
<comment type="caution">
    <text evidence="1">The sequence shown here is derived from an EMBL/GenBank/DDBJ whole genome shotgun (WGS) entry which is preliminary data.</text>
</comment>
<evidence type="ECO:0000313" key="2">
    <source>
        <dbReference type="Proteomes" id="UP000827721"/>
    </source>
</evidence>
<organism evidence="1 2">
    <name type="scientific">Xanthoceras sorbifolium</name>
    <dbReference type="NCBI Taxonomy" id="99658"/>
    <lineage>
        <taxon>Eukaryota</taxon>
        <taxon>Viridiplantae</taxon>
        <taxon>Streptophyta</taxon>
        <taxon>Embryophyta</taxon>
        <taxon>Tracheophyta</taxon>
        <taxon>Spermatophyta</taxon>
        <taxon>Magnoliopsida</taxon>
        <taxon>eudicotyledons</taxon>
        <taxon>Gunneridae</taxon>
        <taxon>Pentapetalae</taxon>
        <taxon>rosids</taxon>
        <taxon>malvids</taxon>
        <taxon>Sapindales</taxon>
        <taxon>Sapindaceae</taxon>
        <taxon>Xanthoceroideae</taxon>
        <taxon>Xanthoceras</taxon>
    </lineage>
</organism>
<reference evidence="1 2" key="1">
    <citation type="submission" date="2021-02" db="EMBL/GenBank/DDBJ databases">
        <title>Plant Genome Project.</title>
        <authorList>
            <person name="Zhang R.-G."/>
        </authorList>
    </citation>
    <scope>NUCLEOTIDE SEQUENCE [LARGE SCALE GENOMIC DNA]</scope>
    <source>
        <tissue evidence="1">Leaves</tissue>
    </source>
</reference>